<comment type="caution">
    <text evidence="3">The sequence shown here is derived from an EMBL/GenBank/DDBJ whole genome shotgun (WGS) entry which is preliminary data.</text>
</comment>
<dbReference type="RefSeq" id="WP_235051414.1">
    <property type="nucleotide sequence ID" value="NZ_JAKFHA010000003.1"/>
</dbReference>
<accession>A0AA41PYP9</accession>
<gene>
    <name evidence="3" type="ORF">LZ495_08610</name>
</gene>
<feature type="region of interest" description="Disordered" evidence="1">
    <location>
        <begin position="145"/>
        <end position="190"/>
    </location>
</feature>
<feature type="domain" description="Hemerythrin-like" evidence="2">
    <location>
        <begin position="7"/>
        <end position="125"/>
    </location>
</feature>
<dbReference type="PANTHER" id="PTHR35585:SF1">
    <property type="entry name" value="HHE DOMAIN PROTEIN (AFU_ORTHOLOGUE AFUA_4G00730)"/>
    <property type="match status" value="1"/>
</dbReference>
<reference evidence="3" key="1">
    <citation type="submission" date="2022-01" db="EMBL/GenBank/DDBJ databases">
        <title>Genome-Based Taxonomic Classification of the Phylum Actinobacteria.</title>
        <authorList>
            <person name="Gao Y."/>
        </authorList>
    </citation>
    <scope>NUCLEOTIDE SEQUENCE</scope>
    <source>
        <strain evidence="3">KLBMP 8922</strain>
    </source>
</reference>
<name>A0AA41PYP9_9ACTN</name>
<dbReference type="Gene3D" id="1.20.120.520">
    <property type="entry name" value="nmb1532 protein domain like"/>
    <property type="match status" value="1"/>
</dbReference>
<evidence type="ECO:0000313" key="4">
    <source>
        <dbReference type="Proteomes" id="UP001165378"/>
    </source>
</evidence>
<evidence type="ECO:0000256" key="1">
    <source>
        <dbReference type="SAM" id="MobiDB-lite"/>
    </source>
</evidence>
<evidence type="ECO:0000313" key="3">
    <source>
        <dbReference type="EMBL" id="MCF2527274.1"/>
    </source>
</evidence>
<dbReference type="Proteomes" id="UP001165378">
    <property type="component" value="Unassembled WGS sequence"/>
</dbReference>
<dbReference type="PANTHER" id="PTHR35585">
    <property type="entry name" value="HHE DOMAIN PROTEIN (AFU_ORTHOLOGUE AFUA_4G00730)"/>
    <property type="match status" value="1"/>
</dbReference>
<proteinExistence type="predicted"/>
<evidence type="ECO:0000259" key="2">
    <source>
        <dbReference type="Pfam" id="PF01814"/>
    </source>
</evidence>
<organism evidence="3 4">
    <name type="scientific">Yinghuangia soli</name>
    <dbReference type="NCBI Taxonomy" id="2908204"/>
    <lineage>
        <taxon>Bacteria</taxon>
        <taxon>Bacillati</taxon>
        <taxon>Actinomycetota</taxon>
        <taxon>Actinomycetes</taxon>
        <taxon>Kitasatosporales</taxon>
        <taxon>Streptomycetaceae</taxon>
        <taxon>Yinghuangia</taxon>
    </lineage>
</organism>
<protein>
    <submittedName>
        <fullName evidence="3">Hemerythrin domain-containing protein</fullName>
    </submittedName>
</protein>
<dbReference type="InterPro" id="IPR012312">
    <property type="entry name" value="Hemerythrin-like"/>
</dbReference>
<dbReference type="AlphaFoldDB" id="A0AA41PYP9"/>
<dbReference type="EMBL" id="JAKFHA010000003">
    <property type="protein sequence ID" value="MCF2527274.1"/>
    <property type="molecule type" value="Genomic_DNA"/>
</dbReference>
<keyword evidence="4" id="KW-1185">Reference proteome</keyword>
<dbReference type="Pfam" id="PF01814">
    <property type="entry name" value="Hemerythrin"/>
    <property type="match status" value="1"/>
</dbReference>
<sequence>MTHGLDMIAELTADHHEIEQLFQRLEALPHGDPGRRALADAVTLELVQHAVAEDEYLYPAIRACVPGGAALADQAAAVHAEVERILRDLEGRPADEPRFDVLVAQAALLVRTHIEDEKALVFPRLARSCDAEYLAGLGSRMKYAKTHASGPPHPHTGRPRADRMLAPGPGLVDRARDMIAGRGRSTGGRP</sequence>